<keyword evidence="3" id="KW-1185">Reference proteome</keyword>
<dbReference type="EMBL" id="FN648013">
    <property type="protein sequence ID" value="CBJ29276.1"/>
    <property type="molecule type" value="Genomic_DNA"/>
</dbReference>
<dbReference type="AlphaFoldDB" id="D7FK71"/>
<protein>
    <submittedName>
        <fullName evidence="2">Uncharacterized protein</fullName>
    </submittedName>
</protein>
<evidence type="ECO:0000256" key="1">
    <source>
        <dbReference type="SAM" id="MobiDB-lite"/>
    </source>
</evidence>
<name>D7FK71_ECTSI</name>
<sequence>MAAAQGNAATLHKDEISIERATSSSQHASFPAAVIRNTTAAMSRGTPFFTGFAVPST</sequence>
<reference evidence="2 3" key="1">
    <citation type="journal article" date="2010" name="Nature">
        <title>The Ectocarpus genome and the independent evolution of multicellularity in brown algae.</title>
        <authorList>
            <person name="Cock J.M."/>
            <person name="Sterck L."/>
            <person name="Rouze P."/>
            <person name="Scornet D."/>
            <person name="Allen A.E."/>
            <person name="Amoutzias G."/>
            <person name="Anthouard V."/>
            <person name="Artiguenave F."/>
            <person name="Aury J.M."/>
            <person name="Badger J.H."/>
            <person name="Beszteri B."/>
            <person name="Billiau K."/>
            <person name="Bonnet E."/>
            <person name="Bothwell J.H."/>
            <person name="Bowler C."/>
            <person name="Boyen C."/>
            <person name="Brownlee C."/>
            <person name="Carrano C.J."/>
            <person name="Charrier B."/>
            <person name="Cho G.Y."/>
            <person name="Coelho S.M."/>
            <person name="Collen J."/>
            <person name="Corre E."/>
            <person name="Da Silva C."/>
            <person name="Delage L."/>
            <person name="Delaroque N."/>
            <person name="Dittami S.M."/>
            <person name="Doulbeau S."/>
            <person name="Elias M."/>
            <person name="Farnham G."/>
            <person name="Gachon C.M."/>
            <person name="Gschloessl B."/>
            <person name="Heesch S."/>
            <person name="Jabbari K."/>
            <person name="Jubin C."/>
            <person name="Kawai H."/>
            <person name="Kimura K."/>
            <person name="Kloareg B."/>
            <person name="Kupper F.C."/>
            <person name="Lang D."/>
            <person name="Le Bail A."/>
            <person name="Leblanc C."/>
            <person name="Lerouge P."/>
            <person name="Lohr M."/>
            <person name="Lopez P.J."/>
            <person name="Martens C."/>
            <person name="Maumus F."/>
            <person name="Michel G."/>
            <person name="Miranda-Saavedra D."/>
            <person name="Morales J."/>
            <person name="Moreau H."/>
            <person name="Motomura T."/>
            <person name="Nagasato C."/>
            <person name="Napoli C.A."/>
            <person name="Nelson D.R."/>
            <person name="Nyvall-Collen P."/>
            <person name="Peters A.F."/>
            <person name="Pommier C."/>
            <person name="Potin P."/>
            <person name="Poulain J."/>
            <person name="Quesneville H."/>
            <person name="Read B."/>
            <person name="Rensing S.A."/>
            <person name="Ritter A."/>
            <person name="Rousvoal S."/>
            <person name="Samanta M."/>
            <person name="Samson G."/>
            <person name="Schroeder D.C."/>
            <person name="Segurens B."/>
            <person name="Strittmatter M."/>
            <person name="Tonon T."/>
            <person name="Tregear J.W."/>
            <person name="Valentin K."/>
            <person name="von Dassow P."/>
            <person name="Yamagishi T."/>
            <person name="Van de Peer Y."/>
            <person name="Wincker P."/>
        </authorList>
    </citation>
    <scope>NUCLEOTIDE SEQUENCE [LARGE SCALE GENOMIC DNA]</scope>
    <source>
        <strain evidence="3">Ec32 / CCAP1310/4</strain>
    </source>
</reference>
<gene>
    <name evidence="2" type="ORF">Esi_0142_0002</name>
</gene>
<dbReference type="Proteomes" id="UP000002630">
    <property type="component" value="Linkage Group LG12"/>
</dbReference>
<evidence type="ECO:0000313" key="2">
    <source>
        <dbReference type="EMBL" id="CBJ29276.1"/>
    </source>
</evidence>
<proteinExistence type="predicted"/>
<dbReference type="EMBL" id="FN649737">
    <property type="protein sequence ID" value="CBJ29276.1"/>
    <property type="molecule type" value="Genomic_DNA"/>
</dbReference>
<organism evidence="2 3">
    <name type="scientific">Ectocarpus siliculosus</name>
    <name type="common">Brown alga</name>
    <name type="synonym">Conferva siliculosa</name>
    <dbReference type="NCBI Taxonomy" id="2880"/>
    <lineage>
        <taxon>Eukaryota</taxon>
        <taxon>Sar</taxon>
        <taxon>Stramenopiles</taxon>
        <taxon>Ochrophyta</taxon>
        <taxon>PX clade</taxon>
        <taxon>Phaeophyceae</taxon>
        <taxon>Ectocarpales</taxon>
        <taxon>Ectocarpaceae</taxon>
        <taxon>Ectocarpus</taxon>
    </lineage>
</organism>
<accession>D7FK71</accession>
<evidence type="ECO:0000313" key="3">
    <source>
        <dbReference type="Proteomes" id="UP000002630"/>
    </source>
</evidence>
<feature type="region of interest" description="Disordered" evidence="1">
    <location>
        <begin position="1"/>
        <end position="28"/>
    </location>
</feature>
<dbReference type="InParanoid" id="D7FK71"/>